<protein>
    <submittedName>
        <fullName evidence="1">Uncharacterized protein</fullName>
    </submittedName>
</protein>
<organism evidence="1 2">
    <name type="scientific">Oopsacas minuta</name>
    <dbReference type="NCBI Taxonomy" id="111878"/>
    <lineage>
        <taxon>Eukaryota</taxon>
        <taxon>Metazoa</taxon>
        <taxon>Porifera</taxon>
        <taxon>Hexactinellida</taxon>
        <taxon>Hexasterophora</taxon>
        <taxon>Lyssacinosida</taxon>
        <taxon>Leucopsacidae</taxon>
        <taxon>Oopsacas</taxon>
    </lineage>
</organism>
<proteinExistence type="predicted"/>
<keyword evidence="2" id="KW-1185">Reference proteome</keyword>
<dbReference type="EMBL" id="JAKMXF010000066">
    <property type="protein sequence ID" value="KAI6659266.1"/>
    <property type="molecule type" value="Genomic_DNA"/>
</dbReference>
<dbReference type="AlphaFoldDB" id="A0AAV7KDW5"/>
<reference evidence="1 2" key="1">
    <citation type="journal article" date="2023" name="BMC Biol.">
        <title>The compact genome of the sponge Oopsacas minuta (Hexactinellida) is lacking key metazoan core genes.</title>
        <authorList>
            <person name="Santini S."/>
            <person name="Schenkelaars Q."/>
            <person name="Jourda C."/>
            <person name="Duchesne M."/>
            <person name="Belahbib H."/>
            <person name="Rocher C."/>
            <person name="Selva M."/>
            <person name="Riesgo A."/>
            <person name="Vervoort M."/>
            <person name="Leys S.P."/>
            <person name="Kodjabachian L."/>
            <person name="Le Bivic A."/>
            <person name="Borchiellini C."/>
            <person name="Claverie J.M."/>
            <person name="Renard E."/>
        </authorList>
    </citation>
    <scope>NUCLEOTIDE SEQUENCE [LARGE SCALE GENOMIC DNA]</scope>
    <source>
        <strain evidence="1">SPO-2</strain>
    </source>
</reference>
<evidence type="ECO:0000313" key="2">
    <source>
        <dbReference type="Proteomes" id="UP001165289"/>
    </source>
</evidence>
<comment type="caution">
    <text evidence="1">The sequence shown here is derived from an EMBL/GenBank/DDBJ whole genome shotgun (WGS) entry which is preliminary data.</text>
</comment>
<accession>A0AAV7KDW5</accession>
<sequence>MSYKISSYNQYVLDKSMFLQPPCRIRTRSNNQDRQGSSVIGSTYGTGWMALDWILSEKGEPGGQDDMSSFAAGGEAVHLSRRGWIGVNDRFFEKTRKEWGVSSLY</sequence>
<evidence type="ECO:0000313" key="1">
    <source>
        <dbReference type="EMBL" id="KAI6659266.1"/>
    </source>
</evidence>
<name>A0AAV7KDW5_9METZ</name>
<dbReference type="Proteomes" id="UP001165289">
    <property type="component" value="Unassembled WGS sequence"/>
</dbReference>
<gene>
    <name evidence="1" type="ORF">LOD99_14939</name>
</gene>